<keyword evidence="4" id="KW-1185">Reference proteome</keyword>
<feature type="transmembrane region" description="Helical" evidence="2">
    <location>
        <begin position="7"/>
        <end position="27"/>
    </location>
</feature>
<keyword evidence="2" id="KW-0472">Membrane</keyword>
<feature type="coiled-coil region" evidence="1">
    <location>
        <begin position="80"/>
        <end position="111"/>
    </location>
</feature>
<dbReference type="AlphaFoldDB" id="A0A1Z5HXA5"/>
<proteinExistence type="predicted"/>
<keyword evidence="2" id="KW-1133">Transmembrane helix</keyword>
<dbReference type="Pfam" id="PF09581">
    <property type="entry name" value="Spore_III_AF"/>
    <property type="match status" value="1"/>
</dbReference>
<evidence type="ECO:0000313" key="4">
    <source>
        <dbReference type="Proteomes" id="UP000197032"/>
    </source>
</evidence>
<evidence type="ECO:0000313" key="3">
    <source>
        <dbReference type="EMBL" id="GAW94162.1"/>
    </source>
</evidence>
<sequence>MDILRDLVRNLAVIVLLAGFAEMLLPNSDMRRYVKLVMGLFVLITVLNPVVTLLEKQQLNFEVSAWQYSVGNEALDTILRKSEELKSTNAREALEEYRRRVERQIQALVELIPGVEKVEARVEVEENRDLVTFGSLRAVYLTVETPTAGGEREVQESKESGMVRKIPPVKIEIGKKTRDEKEISSHQRLEAEIISTVANFYGLRPEQVKVTIKIS</sequence>
<gene>
    <name evidence="3" type="ORF">KKC1_32750</name>
</gene>
<dbReference type="NCBIfam" id="TIGR02896">
    <property type="entry name" value="spore_III_AF"/>
    <property type="match status" value="1"/>
</dbReference>
<reference evidence="4" key="1">
    <citation type="journal article" date="2017" name="Appl. Environ. Microbiol.">
        <title>Genomic Analysis of Calderihabitans maritimus KKC1, a Thermophilic, Hydrogenogenic, Carboxydotrophic Bacterium Isolated from Marine Sediment.</title>
        <authorList>
            <person name="Omae K."/>
            <person name="Yoneda Y."/>
            <person name="Fukuyama Y."/>
            <person name="Yoshida T."/>
            <person name="Sako Y."/>
        </authorList>
    </citation>
    <scope>NUCLEOTIDE SEQUENCE [LARGE SCALE GENOMIC DNA]</scope>
    <source>
        <strain evidence="4">KKC1</strain>
    </source>
</reference>
<dbReference type="EMBL" id="BDGJ01000198">
    <property type="protein sequence ID" value="GAW94162.1"/>
    <property type="molecule type" value="Genomic_DNA"/>
</dbReference>
<dbReference type="RefSeq" id="WP_192868282.1">
    <property type="nucleotide sequence ID" value="NZ_BDGJ01000198.1"/>
</dbReference>
<protein>
    <submittedName>
        <fullName evidence="3">Stage III sporulation protein AF</fullName>
    </submittedName>
</protein>
<comment type="caution">
    <text evidence="3">The sequence shown here is derived from an EMBL/GenBank/DDBJ whole genome shotgun (WGS) entry which is preliminary data.</text>
</comment>
<accession>A0A1Z5HXA5</accession>
<dbReference type="Proteomes" id="UP000197032">
    <property type="component" value="Unassembled WGS sequence"/>
</dbReference>
<name>A0A1Z5HXA5_9FIRM</name>
<dbReference type="InterPro" id="IPR014245">
    <property type="entry name" value="Spore_III_AF"/>
</dbReference>
<keyword evidence="2" id="KW-0812">Transmembrane</keyword>
<feature type="transmembrane region" description="Helical" evidence="2">
    <location>
        <begin position="33"/>
        <end position="54"/>
    </location>
</feature>
<keyword evidence="1" id="KW-0175">Coiled coil</keyword>
<organism evidence="3 4">
    <name type="scientific">Calderihabitans maritimus</name>
    <dbReference type="NCBI Taxonomy" id="1246530"/>
    <lineage>
        <taxon>Bacteria</taxon>
        <taxon>Bacillati</taxon>
        <taxon>Bacillota</taxon>
        <taxon>Clostridia</taxon>
        <taxon>Neomoorellales</taxon>
        <taxon>Calderihabitantaceae</taxon>
        <taxon>Calderihabitans</taxon>
    </lineage>
</organism>
<evidence type="ECO:0000256" key="2">
    <source>
        <dbReference type="SAM" id="Phobius"/>
    </source>
</evidence>
<evidence type="ECO:0000256" key="1">
    <source>
        <dbReference type="SAM" id="Coils"/>
    </source>
</evidence>